<reference evidence="5" key="1">
    <citation type="submission" date="2020-05" db="UniProtKB">
        <authorList>
            <consortium name="EnsemblMetazoa"/>
        </authorList>
    </citation>
    <scope>IDENTIFICATION</scope>
    <source>
        <strain evidence="5">TTRI</strain>
    </source>
</reference>
<feature type="domain" description="Terminase large subunit gp17-like C-terminal" evidence="4">
    <location>
        <begin position="553"/>
        <end position="693"/>
    </location>
</feature>
<evidence type="ECO:0000313" key="5">
    <source>
        <dbReference type="EnsemblMetazoa" id="GAUT039393-PA"/>
    </source>
</evidence>
<dbReference type="Gene3D" id="3.30.420.240">
    <property type="match status" value="1"/>
</dbReference>
<organism evidence="5 6">
    <name type="scientific">Glossina austeni</name>
    <name type="common">Savannah tsetse fly</name>
    <dbReference type="NCBI Taxonomy" id="7395"/>
    <lineage>
        <taxon>Eukaryota</taxon>
        <taxon>Metazoa</taxon>
        <taxon>Ecdysozoa</taxon>
        <taxon>Arthropoda</taxon>
        <taxon>Hexapoda</taxon>
        <taxon>Insecta</taxon>
        <taxon>Pterygota</taxon>
        <taxon>Neoptera</taxon>
        <taxon>Endopterygota</taxon>
        <taxon>Diptera</taxon>
        <taxon>Brachycera</taxon>
        <taxon>Muscomorpha</taxon>
        <taxon>Hippoboscoidea</taxon>
        <taxon>Glossinidae</taxon>
        <taxon>Glossina</taxon>
    </lineage>
</organism>
<dbReference type="InterPro" id="IPR037227">
    <property type="entry name" value="EndoU-like"/>
</dbReference>
<dbReference type="STRING" id="7395.A0A1A9VJH2"/>
<dbReference type="AlphaFoldDB" id="A0A1A9VJH2"/>
<evidence type="ECO:0008006" key="7">
    <source>
        <dbReference type="Google" id="ProtNLM"/>
    </source>
</evidence>
<keyword evidence="2" id="KW-0378">Hydrolase</keyword>
<evidence type="ECO:0000259" key="4">
    <source>
        <dbReference type="Pfam" id="PF17289"/>
    </source>
</evidence>
<dbReference type="Pfam" id="PF14436">
    <property type="entry name" value="EndoU_bacteria"/>
    <property type="match status" value="1"/>
</dbReference>
<keyword evidence="6" id="KW-1185">Reference proteome</keyword>
<dbReference type="InterPro" id="IPR029501">
    <property type="entry name" value="EndoU_bac"/>
</dbReference>
<accession>A0A1A9VJH2</accession>
<name>A0A1A9VJH2_GLOAU</name>
<dbReference type="VEuPathDB" id="VectorBase:GAUT039393"/>
<feature type="domain" description="Bacterial EndoU nuclease" evidence="3">
    <location>
        <begin position="116"/>
        <end position="240"/>
    </location>
</feature>
<sequence length="709" mass="81063">MGFIFYIRDHYFHTDYVEENNFEPFFSSQPGYIPPFPELTDFDRGVLKVCGDWGAHPDKEDFKILLSCLQHQEVVKGIYDKLDHQVITPDADLELFKDELANIWFTNSGSEKETIGFRHIFCGEPNDKLGGMHFVGRYVEAQEDKWAGAIWNDKSLCNKSDIKPPVYTFGMKYLGKDGEVKVKCPNGYAYNLHADDILVSATKAFKELGKDGMCLYKMEDDDYQSVFVRKNNAILTFYPDLTPKCNNKSTYCSCTLRFFPILPSVSLMLIFAGFKRLLSSKSQAFLRLLSVDMMHTRITTNKDINVIETLMDCDIAETTIIAPNTYDPFITAVNKRTARGIKARGAGVNRGYRIATSVGGTLTGEGGDFIIVDDPLSPAQALSETFRKRATNWFDQTLVTRLNDRKKGVIVLVMHRLHQEDLTRHLLSKPKNIWHHICLPMISENKEEIIYSIKKPALSVPVVQVTATRRLYNTTASCAAPAIILYSREEGQLLYHLDEGKEEVEMIKVELGSYAFAAQYQQNPLPLSSGIIKQEWLKRYRSFPDNLSYVTQSWDTAVSTSDASNFSVCTTWAKIDNKFYLLDVYRAKLEYPKLKEQVLSLAARWTPYAILIEAKTSGQQLVQELKANSDLPIIEIVPHDDKLARFHQIVPMIESGKVFLPHQAVWLSDFEYEILMFPETRHDDQVDSTVQYLQWIRNNTYWTAAIRTL</sequence>
<dbReference type="Proteomes" id="UP000078200">
    <property type="component" value="Unassembled WGS sequence"/>
</dbReference>
<evidence type="ECO:0000256" key="1">
    <source>
        <dbReference type="ARBA" id="ARBA00022612"/>
    </source>
</evidence>
<keyword evidence="1" id="KW-1188">Viral release from host cell</keyword>
<evidence type="ECO:0000256" key="2">
    <source>
        <dbReference type="ARBA" id="ARBA00022801"/>
    </source>
</evidence>
<dbReference type="GO" id="GO:0004519">
    <property type="term" value="F:endonuclease activity"/>
    <property type="evidence" value="ECO:0007669"/>
    <property type="project" value="InterPro"/>
</dbReference>
<evidence type="ECO:0000313" key="6">
    <source>
        <dbReference type="Proteomes" id="UP000078200"/>
    </source>
</evidence>
<dbReference type="InterPro" id="IPR006517">
    <property type="entry name" value="Phage_terminase_lsu-like_C"/>
</dbReference>
<dbReference type="GO" id="GO:0004540">
    <property type="term" value="F:RNA nuclease activity"/>
    <property type="evidence" value="ECO:0007669"/>
    <property type="project" value="UniProtKB-ARBA"/>
</dbReference>
<evidence type="ECO:0000259" key="3">
    <source>
        <dbReference type="Pfam" id="PF14436"/>
    </source>
</evidence>
<protein>
    <recommendedName>
        <fullName evidence="7">Terminase large subunit gp17-like C-terminal domain-containing protein</fullName>
    </recommendedName>
</protein>
<dbReference type="NCBIfam" id="TIGR01630">
    <property type="entry name" value="psiM2_ORF9"/>
    <property type="match status" value="1"/>
</dbReference>
<proteinExistence type="predicted"/>
<dbReference type="InterPro" id="IPR035421">
    <property type="entry name" value="Terminase_6C"/>
</dbReference>
<dbReference type="GO" id="GO:0016787">
    <property type="term" value="F:hydrolase activity"/>
    <property type="evidence" value="ECO:0007669"/>
    <property type="project" value="UniProtKB-KW"/>
</dbReference>
<dbReference type="SUPFAM" id="SSF142877">
    <property type="entry name" value="EndoU-like"/>
    <property type="match status" value="1"/>
</dbReference>
<dbReference type="Pfam" id="PF17289">
    <property type="entry name" value="Terminase_6C"/>
    <property type="match status" value="1"/>
</dbReference>
<dbReference type="EnsemblMetazoa" id="GAUT039393-RA">
    <property type="protein sequence ID" value="GAUT039393-PA"/>
    <property type="gene ID" value="GAUT039393"/>
</dbReference>